<feature type="transmembrane region" description="Helical" evidence="9">
    <location>
        <begin position="298"/>
        <end position="317"/>
    </location>
</feature>
<keyword evidence="8" id="KW-0175">Coiled coil</keyword>
<evidence type="ECO:0000256" key="1">
    <source>
        <dbReference type="ARBA" id="ARBA00004141"/>
    </source>
</evidence>
<evidence type="ECO:0000259" key="10">
    <source>
        <dbReference type="PROSITE" id="PS50111"/>
    </source>
</evidence>
<proteinExistence type="inferred from homology"/>
<comment type="similarity">
    <text evidence="6">Belongs to the methyl-accepting chemotaxis (MCP) protein family.</text>
</comment>
<dbReference type="RefSeq" id="WP_119978758.1">
    <property type="nucleotide sequence ID" value="NZ_BPFB01000001.1"/>
</dbReference>
<evidence type="ECO:0000256" key="4">
    <source>
        <dbReference type="ARBA" id="ARBA00023136"/>
    </source>
</evidence>
<dbReference type="InterPro" id="IPR003660">
    <property type="entry name" value="HAMP_dom"/>
</dbReference>
<dbReference type="EMBL" id="BPFB01000001">
    <property type="protein sequence ID" value="GIU41818.1"/>
    <property type="molecule type" value="Genomic_DNA"/>
</dbReference>
<feature type="domain" description="HAMP" evidence="11">
    <location>
        <begin position="320"/>
        <end position="372"/>
    </location>
</feature>
<protein>
    <submittedName>
        <fullName evidence="12">Methyl-accepting chemotaxis protein</fullName>
    </submittedName>
</protein>
<reference evidence="12 13" key="1">
    <citation type="submission" date="2021-05" db="EMBL/GenBank/DDBJ databases">
        <title>Molecular characterization for Shewanella algae harboring chromosomal blaOXA-55-like strains isolated from clinical and environment sample.</title>
        <authorList>
            <person name="Ohama Y."/>
            <person name="Aoki K."/>
            <person name="Harada S."/>
            <person name="Moriya K."/>
            <person name="Ishii Y."/>
            <person name="Tateda K."/>
        </authorList>
    </citation>
    <scope>NUCLEOTIDE SEQUENCE [LARGE SCALE GENOMIC DNA]</scope>
    <source>
        <strain evidence="12 13">LMG 23746</strain>
    </source>
</reference>
<keyword evidence="5 7" id="KW-0807">Transducer</keyword>
<dbReference type="Pfam" id="PF00672">
    <property type="entry name" value="HAMP"/>
    <property type="match status" value="1"/>
</dbReference>
<dbReference type="PROSITE" id="PS50111">
    <property type="entry name" value="CHEMOTAXIS_TRANSDUC_2"/>
    <property type="match status" value="1"/>
</dbReference>
<evidence type="ECO:0000256" key="2">
    <source>
        <dbReference type="ARBA" id="ARBA00022692"/>
    </source>
</evidence>
<dbReference type="SUPFAM" id="SSF58104">
    <property type="entry name" value="Methyl-accepting chemotaxis protein (MCP) signaling domain"/>
    <property type="match status" value="1"/>
</dbReference>
<evidence type="ECO:0000256" key="8">
    <source>
        <dbReference type="SAM" id="Coils"/>
    </source>
</evidence>
<dbReference type="Pfam" id="PF00015">
    <property type="entry name" value="MCPsignal"/>
    <property type="match status" value="1"/>
</dbReference>
<sequence length="659" mass="73194">MKISTLSLWASAILLLLAALLATVVVWSGQQRTSIEQQTSLLTEMQQRFLVDIRRQLEGYLTTGNTQQLDSAKQQLKAISSDISQLSHPDANELKLTVEQFIHDLGNQYRAAGKLAGDPRQLLAYAETEMLSNNQHLAEYAGSGLSHQPTLAMQYLELTRELPMMVYQLSQLTEGYLLGKDQRLKAILTTQIHALSRWHDKLAQLPLLGLYQPVEVDEFALGDDEAEPEERGEIFVSELLSLSQRYAKEVSNTDNLLIANRQAQAAMMAAITDIEEQLFTLGEAQQVQNDRLKQQLQWLLYGVVSILTLFALGYLLLQQQRVVKPLKYLNVAFRRLSESNERQRLAIHRRCETGQIAGHFNQLLDRFEIEDSEQRAKLSQISHSLSHLVERITSVAQGKDATLNTVHCAQSQTEQMRTIASDVSELSTTIEHNAQQTHQQMLSSQDEVKAVMTAADETQQAVSHCHRSLGSLTTSVNDVSTIIDVIGNIAEQTNLLALNAAIEAARAGEQGRGFAVVADEVRSLSQRTQQSLREILNILNQLTSANAQLEQSVQGINDASRKQLQGAQTLWQTTQSVQQHAREMTAIAKQGSDYSNHQLQHLDALFQAMDKLKQHALHSAEQSDVIAAAVAKSVADIETNLGINNLDISDAARPQPIAA</sequence>
<keyword evidence="3 9" id="KW-1133">Transmembrane helix</keyword>
<keyword evidence="2 9" id="KW-0812">Transmembrane</keyword>
<accession>A0ABQ4P307</accession>
<dbReference type="InterPro" id="IPR004089">
    <property type="entry name" value="MCPsignal_dom"/>
</dbReference>
<feature type="coiled-coil region" evidence="8">
    <location>
        <begin position="532"/>
        <end position="559"/>
    </location>
</feature>
<dbReference type="Proteomes" id="UP000761574">
    <property type="component" value="Unassembled WGS sequence"/>
</dbReference>
<evidence type="ECO:0000256" key="3">
    <source>
        <dbReference type="ARBA" id="ARBA00022989"/>
    </source>
</evidence>
<comment type="subcellular location">
    <subcellularLocation>
        <location evidence="1">Membrane</location>
        <topology evidence="1">Multi-pass membrane protein</topology>
    </subcellularLocation>
</comment>
<evidence type="ECO:0000256" key="5">
    <source>
        <dbReference type="ARBA" id="ARBA00023224"/>
    </source>
</evidence>
<evidence type="ECO:0000259" key="11">
    <source>
        <dbReference type="PROSITE" id="PS50885"/>
    </source>
</evidence>
<keyword evidence="13" id="KW-1185">Reference proteome</keyword>
<evidence type="ECO:0000256" key="6">
    <source>
        <dbReference type="ARBA" id="ARBA00029447"/>
    </source>
</evidence>
<keyword evidence="4 9" id="KW-0472">Membrane</keyword>
<dbReference type="PROSITE" id="PS50885">
    <property type="entry name" value="HAMP"/>
    <property type="match status" value="1"/>
</dbReference>
<gene>
    <name evidence="12" type="ORF">TUM4630_01360</name>
</gene>
<organism evidence="12 13">
    <name type="scientific">Shewanella algidipiscicola</name>
    <dbReference type="NCBI Taxonomy" id="614070"/>
    <lineage>
        <taxon>Bacteria</taxon>
        <taxon>Pseudomonadati</taxon>
        <taxon>Pseudomonadota</taxon>
        <taxon>Gammaproteobacteria</taxon>
        <taxon>Alteromonadales</taxon>
        <taxon>Shewanellaceae</taxon>
        <taxon>Shewanella</taxon>
    </lineage>
</organism>
<dbReference type="PANTHER" id="PTHR32089:SF119">
    <property type="entry name" value="METHYL-ACCEPTING CHEMOTAXIS PROTEIN CTPL"/>
    <property type="match status" value="1"/>
</dbReference>
<evidence type="ECO:0000256" key="9">
    <source>
        <dbReference type="SAM" id="Phobius"/>
    </source>
</evidence>
<evidence type="ECO:0000313" key="13">
    <source>
        <dbReference type="Proteomes" id="UP000761574"/>
    </source>
</evidence>
<dbReference type="SMART" id="SM00283">
    <property type="entry name" value="MA"/>
    <property type="match status" value="1"/>
</dbReference>
<feature type="domain" description="Methyl-accepting transducer" evidence="10">
    <location>
        <begin position="377"/>
        <end position="613"/>
    </location>
</feature>
<dbReference type="CDD" id="cd06225">
    <property type="entry name" value="HAMP"/>
    <property type="match status" value="1"/>
</dbReference>
<evidence type="ECO:0000313" key="12">
    <source>
        <dbReference type="EMBL" id="GIU41818.1"/>
    </source>
</evidence>
<dbReference type="PANTHER" id="PTHR32089">
    <property type="entry name" value="METHYL-ACCEPTING CHEMOTAXIS PROTEIN MCPB"/>
    <property type="match status" value="1"/>
</dbReference>
<name>A0ABQ4P307_9GAMM</name>
<comment type="caution">
    <text evidence="12">The sequence shown here is derived from an EMBL/GenBank/DDBJ whole genome shotgun (WGS) entry which is preliminary data.</text>
</comment>
<dbReference type="Gene3D" id="6.10.340.10">
    <property type="match status" value="1"/>
</dbReference>
<dbReference type="Gene3D" id="1.10.287.950">
    <property type="entry name" value="Methyl-accepting chemotaxis protein"/>
    <property type="match status" value="1"/>
</dbReference>
<evidence type="ECO:0000256" key="7">
    <source>
        <dbReference type="PROSITE-ProRule" id="PRU00284"/>
    </source>
</evidence>